<dbReference type="SUPFAM" id="SSF50630">
    <property type="entry name" value="Acid proteases"/>
    <property type="match status" value="1"/>
</dbReference>
<evidence type="ECO:0000256" key="6">
    <source>
        <dbReference type="ARBA" id="ARBA00023180"/>
    </source>
</evidence>
<evidence type="ECO:0000256" key="4">
    <source>
        <dbReference type="ARBA" id="ARBA00022801"/>
    </source>
</evidence>
<dbReference type="PRINTS" id="PR00792">
    <property type="entry name" value="PEPSIN"/>
</dbReference>
<evidence type="ECO:0000256" key="1">
    <source>
        <dbReference type="ARBA" id="ARBA00007447"/>
    </source>
</evidence>
<comment type="caution">
    <text evidence="11">The sequence shown here is derived from an EMBL/GenBank/DDBJ whole genome shotgun (WGS) entry which is preliminary data.</text>
</comment>
<dbReference type="PROSITE" id="PS00141">
    <property type="entry name" value="ASP_PROTEASE"/>
    <property type="match status" value="1"/>
</dbReference>
<feature type="domain" description="Peptidase A1" evidence="10">
    <location>
        <begin position="76"/>
        <end position="376"/>
    </location>
</feature>
<evidence type="ECO:0000313" key="11">
    <source>
        <dbReference type="EMBL" id="CAE8692322.1"/>
    </source>
</evidence>
<reference evidence="11" key="1">
    <citation type="submission" date="2021-02" db="EMBL/GenBank/DDBJ databases">
        <authorList>
            <person name="Dougan E. K."/>
            <person name="Rhodes N."/>
            <person name="Thang M."/>
            <person name="Chan C."/>
        </authorList>
    </citation>
    <scope>NUCLEOTIDE SEQUENCE</scope>
</reference>
<evidence type="ECO:0000259" key="10">
    <source>
        <dbReference type="PROSITE" id="PS51767"/>
    </source>
</evidence>
<dbReference type="PROSITE" id="PS51767">
    <property type="entry name" value="PEPTIDASE_A1"/>
    <property type="match status" value="1"/>
</dbReference>
<evidence type="ECO:0000256" key="7">
    <source>
        <dbReference type="PIRSR" id="PIRSR601461-1"/>
    </source>
</evidence>
<dbReference type="AlphaFoldDB" id="A0A813K4G8"/>
<feature type="active site" evidence="7">
    <location>
        <position position="94"/>
    </location>
</feature>
<evidence type="ECO:0000256" key="2">
    <source>
        <dbReference type="ARBA" id="ARBA00022670"/>
    </source>
</evidence>
<evidence type="ECO:0000256" key="5">
    <source>
        <dbReference type="ARBA" id="ARBA00023157"/>
    </source>
</evidence>
<name>A0A813K4G8_POLGL</name>
<dbReference type="InterPro" id="IPR033121">
    <property type="entry name" value="PEPTIDASE_A1"/>
</dbReference>
<dbReference type="EMBL" id="CAJNNW010027616">
    <property type="protein sequence ID" value="CAE8692322.1"/>
    <property type="molecule type" value="Genomic_DNA"/>
</dbReference>
<dbReference type="Proteomes" id="UP000626109">
    <property type="component" value="Unassembled WGS sequence"/>
</dbReference>
<keyword evidence="6" id="KW-0325">Glycoprotein</keyword>
<dbReference type="Pfam" id="PF00026">
    <property type="entry name" value="Asp"/>
    <property type="match status" value="1"/>
</dbReference>
<dbReference type="InterPro" id="IPR001461">
    <property type="entry name" value="Aspartic_peptidase_A1"/>
</dbReference>
<keyword evidence="3 9" id="KW-0064">Aspartyl protease</keyword>
<proteinExistence type="inferred from homology"/>
<evidence type="ECO:0000256" key="3">
    <source>
        <dbReference type="ARBA" id="ARBA00022750"/>
    </source>
</evidence>
<dbReference type="GO" id="GO:0004190">
    <property type="term" value="F:aspartic-type endopeptidase activity"/>
    <property type="evidence" value="ECO:0007669"/>
    <property type="project" value="UniProtKB-KW"/>
</dbReference>
<evidence type="ECO:0000256" key="9">
    <source>
        <dbReference type="RuleBase" id="RU000454"/>
    </source>
</evidence>
<comment type="similarity">
    <text evidence="1 9">Belongs to the peptidase A1 family.</text>
</comment>
<dbReference type="GO" id="GO:0006508">
    <property type="term" value="P:proteolysis"/>
    <property type="evidence" value="ECO:0007669"/>
    <property type="project" value="UniProtKB-KW"/>
</dbReference>
<accession>A0A813K4G8</accession>
<dbReference type="PANTHER" id="PTHR47966:SF51">
    <property type="entry name" value="BETA-SITE APP-CLEAVING ENZYME, ISOFORM A-RELATED"/>
    <property type="match status" value="1"/>
</dbReference>
<feature type="disulfide bond" evidence="8">
    <location>
        <begin position="307"/>
        <end position="338"/>
    </location>
</feature>
<dbReference type="InterPro" id="IPR021109">
    <property type="entry name" value="Peptidase_aspartic_dom_sf"/>
</dbReference>
<feature type="active site" evidence="7">
    <location>
        <position position="274"/>
    </location>
</feature>
<sequence length="386" mass="41382">MAATYNRLLFVFIVSVPAAAVIGVPPTMRVPLKRQKMERLDLHHSISMSALNSTMGGQESLGAEDVALENKYNAEYVGEIEVGTPAQALSAFFDTGSANFKVPDDLGLSGHRAFSSALSSTYRESRTIFKIRYGSGPVSGVYCSDAVSIGDLKLTNFTFANVDNVSGLAALYTNATFDGILGLGFGSIAEGGVPTVMQALWDSKQLAEPVFGFFLGDVEQGQLVFGGVDPQHYTGNFSWVPVSRAGYWEVALDSVSVGAKMFMTLMESRRAIVDSGTSLIVGPAAEVKAIAALMGATVVQKHYVVNCQDSWPSISFSLGGKDFELSGGDLILKISGHCVLGIQALDMPNPLWILGDVFMRKYYVQFDWGQKRLGFALSAGTPTNFV</sequence>
<keyword evidence="4 9" id="KW-0378">Hydrolase</keyword>
<dbReference type="Gene3D" id="2.40.70.10">
    <property type="entry name" value="Acid Proteases"/>
    <property type="match status" value="2"/>
</dbReference>
<dbReference type="FunFam" id="2.40.70.10:FF:000002">
    <property type="entry name" value="Vacuolar aspartic proteinase"/>
    <property type="match status" value="1"/>
</dbReference>
<evidence type="ECO:0000313" key="12">
    <source>
        <dbReference type="Proteomes" id="UP000626109"/>
    </source>
</evidence>
<protein>
    <recommendedName>
        <fullName evidence="10">Peptidase A1 domain-containing protein</fullName>
    </recommendedName>
</protein>
<gene>
    <name evidence="11" type="ORF">PGLA2088_LOCUS27828</name>
</gene>
<evidence type="ECO:0000256" key="8">
    <source>
        <dbReference type="PIRSR" id="PIRSR601461-2"/>
    </source>
</evidence>
<dbReference type="InterPro" id="IPR001969">
    <property type="entry name" value="Aspartic_peptidase_AS"/>
</dbReference>
<dbReference type="FunFam" id="2.40.70.10:FF:000008">
    <property type="entry name" value="Cathepsin D"/>
    <property type="match status" value="1"/>
</dbReference>
<keyword evidence="5 8" id="KW-1015">Disulfide bond</keyword>
<organism evidence="11 12">
    <name type="scientific">Polarella glacialis</name>
    <name type="common">Dinoflagellate</name>
    <dbReference type="NCBI Taxonomy" id="89957"/>
    <lineage>
        <taxon>Eukaryota</taxon>
        <taxon>Sar</taxon>
        <taxon>Alveolata</taxon>
        <taxon>Dinophyceae</taxon>
        <taxon>Suessiales</taxon>
        <taxon>Suessiaceae</taxon>
        <taxon>Polarella</taxon>
    </lineage>
</organism>
<keyword evidence="2 9" id="KW-0645">Protease</keyword>
<dbReference type="PANTHER" id="PTHR47966">
    <property type="entry name" value="BETA-SITE APP-CLEAVING ENZYME, ISOFORM A-RELATED"/>
    <property type="match status" value="1"/>
</dbReference>